<dbReference type="AlphaFoldDB" id="A0A512L9E1"/>
<keyword evidence="2" id="KW-1185">Reference proteome</keyword>
<sequence>MSRWFWIGGLGLVILLVLLVWGVITGVGLVTDRLPQWLAGGKQIAAQPMQKAEEMLPGLKERVKALVPPELGQKVEEWVPGAALPRQDVGGEDITGIPRFPGMVRVAFAIQEQKRHVTYKGETGFAEVIAFYAREMATRGFTKEVTAASPTEETHVYAKGNSRIALKLVKTARLGMEMTEVEVREL</sequence>
<evidence type="ECO:0000313" key="1">
    <source>
        <dbReference type="EMBL" id="GEP31098.1"/>
    </source>
</evidence>
<accession>A0A512L9E1</accession>
<dbReference type="OrthoDB" id="5244900at2"/>
<dbReference type="Proteomes" id="UP000321337">
    <property type="component" value="Unassembled WGS sequence"/>
</dbReference>
<dbReference type="EMBL" id="BKAD01000023">
    <property type="protein sequence ID" value="GEP31098.1"/>
    <property type="molecule type" value="Genomic_DNA"/>
</dbReference>
<name>A0A512L9E1_9PROT</name>
<evidence type="ECO:0000313" key="2">
    <source>
        <dbReference type="Proteomes" id="UP000321337"/>
    </source>
</evidence>
<dbReference type="RefSeq" id="WP_147073761.1">
    <property type="nucleotide sequence ID" value="NZ_AP021884.1"/>
</dbReference>
<organism evidence="1 2">
    <name type="scientific">Sulfuriferula plumbiphila</name>
    <dbReference type="NCBI Taxonomy" id="171865"/>
    <lineage>
        <taxon>Bacteria</taxon>
        <taxon>Pseudomonadati</taxon>
        <taxon>Pseudomonadota</taxon>
        <taxon>Betaproteobacteria</taxon>
        <taxon>Nitrosomonadales</taxon>
        <taxon>Sulfuricellaceae</taxon>
        <taxon>Sulfuriferula</taxon>
    </lineage>
</organism>
<reference evidence="1 2" key="1">
    <citation type="submission" date="2019-07" db="EMBL/GenBank/DDBJ databases">
        <title>Whole genome shotgun sequence of Thiobacillus plumbophilus NBRC 107929.</title>
        <authorList>
            <person name="Hosoyama A."/>
            <person name="Uohara A."/>
            <person name="Ohji S."/>
            <person name="Ichikawa N."/>
        </authorList>
    </citation>
    <scope>NUCLEOTIDE SEQUENCE [LARGE SCALE GENOMIC DNA]</scope>
    <source>
        <strain evidence="1 2">NBRC 107929</strain>
    </source>
</reference>
<gene>
    <name evidence="1" type="ORF">TPL01_22360</name>
</gene>
<protein>
    <submittedName>
        <fullName evidence="1">Uncharacterized protein</fullName>
    </submittedName>
</protein>
<proteinExistence type="predicted"/>
<comment type="caution">
    <text evidence="1">The sequence shown here is derived from an EMBL/GenBank/DDBJ whole genome shotgun (WGS) entry which is preliminary data.</text>
</comment>